<dbReference type="EMBL" id="LAZR01018603">
    <property type="protein sequence ID" value="KKL95747.1"/>
    <property type="molecule type" value="Genomic_DNA"/>
</dbReference>
<accession>A0A0F9J9K3</accession>
<evidence type="ECO:0000313" key="1">
    <source>
        <dbReference type="EMBL" id="KKL95747.1"/>
    </source>
</evidence>
<gene>
    <name evidence="1" type="ORF">LCGC14_1851530</name>
</gene>
<organism evidence="1">
    <name type="scientific">marine sediment metagenome</name>
    <dbReference type="NCBI Taxonomy" id="412755"/>
    <lineage>
        <taxon>unclassified sequences</taxon>
        <taxon>metagenomes</taxon>
        <taxon>ecological metagenomes</taxon>
    </lineage>
</organism>
<sequence length="57" mass="6318">MAYYNVVVTIVADDEEEAEGVVERGIDKQGYAVLDIVASRIKDDDLIKELDAQDVAF</sequence>
<name>A0A0F9J9K3_9ZZZZ</name>
<dbReference type="AlphaFoldDB" id="A0A0F9J9K3"/>
<comment type="caution">
    <text evidence="1">The sequence shown here is derived from an EMBL/GenBank/DDBJ whole genome shotgun (WGS) entry which is preliminary data.</text>
</comment>
<reference evidence="1" key="1">
    <citation type="journal article" date="2015" name="Nature">
        <title>Complex archaea that bridge the gap between prokaryotes and eukaryotes.</title>
        <authorList>
            <person name="Spang A."/>
            <person name="Saw J.H."/>
            <person name="Jorgensen S.L."/>
            <person name="Zaremba-Niedzwiedzka K."/>
            <person name="Martijn J."/>
            <person name="Lind A.E."/>
            <person name="van Eijk R."/>
            <person name="Schleper C."/>
            <person name="Guy L."/>
            <person name="Ettema T.J."/>
        </authorList>
    </citation>
    <scope>NUCLEOTIDE SEQUENCE</scope>
</reference>
<proteinExistence type="predicted"/>
<protein>
    <submittedName>
        <fullName evidence="1">Uncharacterized protein</fullName>
    </submittedName>
</protein>